<dbReference type="Pfam" id="PF02585">
    <property type="entry name" value="PIG-L"/>
    <property type="match status" value="1"/>
</dbReference>
<name>A0A4Q7NQJ6_9ACTN</name>
<proteinExistence type="predicted"/>
<gene>
    <name evidence="2" type="ORF">EV189_2841</name>
</gene>
<evidence type="ECO:0000313" key="2">
    <source>
        <dbReference type="EMBL" id="RZS87412.1"/>
    </source>
</evidence>
<dbReference type="EMBL" id="SGXD01000003">
    <property type="protein sequence ID" value="RZS87412.1"/>
    <property type="molecule type" value="Genomic_DNA"/>
</dbReference>
<dbReference type="Gene3D" id="3.40.50.10320">
    <property type="entry name" value="LmbE-like"/>
    <property type="match status" value="1"/>
</dbReference>
<dbReference type="Proteomes" id="UP000293638">
    <property type="component" value="Unassembled WGS sequence"/>
</dbReference>
<protein>
    <submittedName>
        <fullName evidence="2">LmbE family N-acetylglucosaminyl deacetylase</fullName>
    </submittedName>
</protein>
<dbReference type="RefSeq" id="WP_165400305.1">
    <property type="nucleotide sequence ID" value="NZ_SGXD01000003.1"/>
</dbReference>
<evidence type="ECO:0000313" key="3">
    <source>
        <dbReference type="Proteomes" id="UP000293638"/>
    </source>
</evidence>
<dbReference type="InterPro" id="IPR024078">
    <property type="entry name" value="LmbE-like_dom_sf"/>
</dbReference>
<dbReference type="AlphaFoldDB" id="A0A4Q7NQJ6"/>
<dbReference type="PANTHER" id="PTHR12993">
    <property type="entry name" value="N-ACETYLGLUCOSAMINYL-PHOSPHATIDYLINOSITOL DE-N-ACETYLASE-RELATED"/>
    <property type="match status" value="1"/>
</dbReference>
<comment type="caution">
    <text evidence="2">The sequence shown here is derived from an EMBL/GenBank/DDBJ whole genome shotgun (WGS) entry which is preliminary data.</text>
</comment>
<reference evidence="2 3" key="1">
    <citation type="submission" date="2019-02" db="EMBL/GenBank/DDBJ databases">
        <title>Genomic Encyclopedia of Type Strains, Phase IV (KMG-IV): sequencing the most valuable type-strain genomes for metagenomic binning, comparative biology and taxonomic classification.</title>
        <authorList>
            <person name="Goeker M."/>
        </authorList>
    </citation>
    <scope>NUCLEOTIDE SEQUENCE [LARGE SCALE GENOMIC DNA]</scope>
    <source>
        <strain evidence="2 3">DSM 45622</strain>
    </source>
</reference>
<keyword evidence="1" id="KW-0862">Zinc</keyword>
<dbReference type="GO" id="GO:0016137">
    <property type="term" value="P:glycoside metabolic process"/>
    <property type="evidence" value="ECO:0007669"/>
    <property type="project" value="UniProtKB-ARBA"/>
</dbReference>
<sequence length="286" mass="30241">MGLASAARRAAVPAQRGSRALWERRGTDRTAQIASTSALVVAPHADDETLGCAVTIMRKRAAGSRVRVLVVSDGAYSLDTAPHTHPELVALREQEARTAAGLLGVAAEDVSFGGLPDGGLAQRRDEVRALLERALAEERPEQLLVPVSCDGHPDHDAVSRVAAELVADLATQPGEPPVELLEYPVWMWTHWPFTSPAGGAGPAQRALGLPRRLSSPRPYLVSTAGHLEQKRAVVAAYKTQVEPYGGEVALSPAFLAHFLGPWEVLLPGGSMSHLGSHLGDHLGSSA</sequence>
<dbReference type="SUPFAM" id="SSF102588">
    <property type="entry name" value="LmbE-like"/>
    <property type="match status" value="1"/>
</dbReference>
<dbReference type="GO" id="GO:0016811">
    <property type="term" value="F:hydrolase activity, acting on carbon-nitrogen (but not peptide) bonds, in linear amides"/>
    <property type="evidence" value="ECO:0007669"/>
    <property type="project" value="TreeGrafter"/>
</dbReference>
<evidence type="ECO:0000256" key="1">
    <source>
        <dbReference type="ARBA" id="ARBA00022833"/>
    </source>
</evidence>
<dbReference type="PANTHER" id="PTHR12993:SF29">
    <property type="entry name" value="BLR3841 PROTEIN"/>
    <property type="match status" value="1"/>
</dbReference>
<organism evidence="2 3">
    <name type="scientific">Motilibacter rhizosphaerae</name>
    <dbReference type="NCBI Taxonomy" id="598652"/>
    <lineage>
        <taxon>Bacteria</taxon>
        <taxon>Bacillati</taxon>
        <taxon>Actinomycetota</taxon>
        <taxon>Actinomycetes</taxon>
        <taxon>Motilibacterales</taxon>
        <taxon>Motilibacteraceae</taxon>
        <taxon>Motilibacter</taxon>
    </lineage>
</organism>
<accession>A0A4Q7NQJ6</accession>
<dbReference type="InterPro" id="IPR003737">
    <property type="entry name" value="GlcNAc_PI_deacetylase-related"/>
</dbReference>
<keyword evidence="3" id="KW-1185">Reference proteome</keyword>